<proteinExistence type="predicted"/>
<reference evidence="2 3" key="1">
    <citation type="submission" date="2015-08" db="EMBL/GenBank/DDBJ databases">
        <title>Next Generation Sequencing and Analysis of the Genome of Puccinia sorghi L Schw, the Causal Agent of Maize Common Rust.</title>
        <authorList>
            <person name="Rochi L."/>
            <person name="Burguener G."/>
            <person name="Darino M."/>
            <person name="Turjanski A."/>
            <person name="Kreff E."/>
            <person name="Dieguez M.J."/>
            <person name="Sacco F."/>
        </authorList>
    </citation>
    <scope>NUCLEOTIDE SEQUENCE [LARGE SCALE GENOMIC DNA]</scope>
    <source>
        <strain evidence="2 3">RO10H11247</strain>
    </source>
</reference>
<dbReference type="Proteomes" id="UP000037035">
    <property type="component" value="Unassembled WGS sequence"/>
</dbReference>
<keyword evidence="1" id="KW-1133">Transmembrane helix</keyword>
<evidence type="ECO:0000313" key="2">
    <source>
        <dbReference type="EMBL" id="KNZ48108.1"/>
    </source>
</evidence>
<evidence type="ECO:0000256" key="1">
    <source>
        <dbReference type="SAM" id="Phobius"/>
    </source>
</evidence>
<gene>
    <name evidence="2" type="ORF">VP01_58g1</name>
</gene>
<dbReference type="VEuPathDB" id="FungiDB:VP01_58g1"/>
<keyword evidence="1" id="KW-0812">Transmembrane</keyword>
<organism evidence="2 3">
    <name type="scientific">Puccinia sorghi</name>
    <dbReference type="NCBI Taxonomy" id="27349"/>
    <lineage>
        <taxon>Eukaryota</taxon>
        <taxon>Fungi</taxon>
        <taxon>Dikarya</taxon>
        <taxon>Basidiomycota</taxon>
        <taxon>Pucciniomycotina</taxon>
        <taxon>Pucciniomycetes</taxon>
        <taxon>Pucciniales</taxon>
        <taxon>Pucciniaceae</taxon>
        <taxon>Puccinia</taxon>
    </lineage>
</organism>
<keyword evidence="3" id="KW-1185">Reference proteome</keyword>
<dbReference type="AlphaFoldDB" id="A0A0L6UHV5"/>
<comment type="caution">
    <text evidence="2">The sequence shown here is derived from an EMBL/GenBank/DDBJ whole genome shotgun (WGS) entry which is preliminary data.</text>
</comment>
<accession>A0A0L6UHV5</accession>
<sequence>MANSRQVPQMVSWCLKISKPPKNPKTILFYLLLYLQVPILSLWGLLLSSTGVGINFSYSNCIGNIVKDSIDKSELIIRPFNYPGFWYHVSNTPTPIDWRAGGESELGGEKGTPIRLLFLLLVGCKKYFIHTGHILSTYCESRAGATSIDLYLQNLGVKSHIKEDIAKSKVKSQRFSLPMVLKVEICGTFSLLTSIAWMGQSLISLFLFFSYAFSQTSSIGFGAHNAKHYKILKKLQLQINLQGFILHSFILQNARYSNILGFECAQIILQPIILSFIFASLKKKTSSTVCTLIHSHFAVCTVTLHQSLVASLWEKGGSNTKSFIANWGIYKGVEAEDNPPVVENPGKS</sequence>
<protein>
    <submittedName>
        <fullName evidence="2">Uncharacterized protein</fullName>
    </submittedName>
</protein>
<evidence type="ECO:0000313" key="3">
    <source>
        <dbReference type="Proteomes" id="UP000037035"/>
    </source>
</evidence>
<dbReference type="EMBL" id="LAVV01011163">
    <property type="protein sequence ID" value="KNZ48108.1"/>
    <property type="molecule type" value="Genomic_DNA"/>
</dbReference>
<keyword evidence="1" id="KW-0472">Membrane</keyword>
<name>A0A0L6UHV5_9BASI</name>
<feature type="transmembrane region" description="Helical" evidence="1">
    <location>
        <begin position="27"/>
        <end position="47"/>
    </location>
</feature>
<feature type="transmembrane region" description="Helical" evidence="1">
    <location>
        <begin position="259"/>
        <end position="279"/>
    </location>
</feature>